<dbReference type="SUPFAM" id="SSF57716">
    <property type="entry name" value="Glucocorticoid receptor-like (DNA-binding domain)"/>
    <property type="match status" value="1"/>
</dbReference>
<evidence type="ECO:0000313" key="5">
    <source>
        <dbReference type="Proteomes" id="UP000092666"/>
    </source>
</evidence>
<dbReference type="GO" id="GO:0043565">
    <property type="term" value="F:sequence-specific DNA binding"/>
    <property type="evidence" value="ECO:0007669"/>
    <property type="project" value="InterPro"/>
</dbReference>
<feature type="compositionally biased region" description="Polar residues" evidence="2">
    <location>
        <begin position="157"/>
        <end position="172"/>
    </location>
</feature>
<dbReference type="CDD" id="cd00202">
    <property type="entry name" value="ZnF_GATA"/>
    <property type="match status" value="1"/>
</dbReference>
<feature type="compositionally biased region" description="Polar residues" evidence="2">
    <location>
        <begin position="55"/>
        <end position="73"/>
    </location>
</feature>
<dbReference type="GO" id="GO:0006355">
    <property type="term" value="P:regulation of DNA-templated transcription"/>
    <property type="evidence" value="ECO:0007669"/>
    <property type="project" value="InterPro"/>
</dbReference>
<reference evidence="5" key="2">
    <citation type="submission" date="2013-12" db="EMBL/GenBank/DDBJ databases">
        <title>Evolution of pathogenesis and genome organization in the Tremellales.</title>
        <authorList>
            <person name="Cuomo C."/>
            <person name="Litvintseva A."/>
            <person name="Heitman J."/>
            <person name="Chen Y."/>
            <person name="Sun S."/>
            <person name="Springer D."/>
            <person name="Dromer F."/>
            <person name="Young S."/>
            <person name="Zeng Q."/>
            <person name="Chapman S."/>
            <person name="Gujja S."/>
            <person name="Saif S."/>
            <person name="Birren B."/>
        </authorList>
    </citation>
    <scope>NUCLEOTIDE SEQUENCE [LARGE SCALE GENOMIC DNA]</scope>
    <source>
        <strain evidence="5">BCC8398</strain>
    </source>
</reference>
<feature type="compositionally biased region" description="Polar residues" evidence="2">
    <location>
        <begin position="327"/>
        <end position="346"/>
    </location>
</feature>
<dbReference type="GO" id="GO:0008270">
    <property type="term" value="F:zinc ion binding"/>
    <property type="evidence" value="ECO:0007669"/>
    <property type="project" value="UniProtKB-KW"/>
</dbReference>
<evidence type="ECO:0000259" key="3">
    <source>
        <dbReference type="PROSITE" id="PS50114"/>
    </source>
</evidence>
<keyword evidence="1" id="KW-0863">Zinc-finger</keyword>
<protein>
    <recommendedName>
        <fullName evidence="3">GATA-type domain-containing protein</fullName>
    </recommendedName>
</protein>
<gene>
    <name evidence="4" type="ORF">I316_01591</name>
</gene>
<sequence>MLPPLRMPHNTRMDVSYSPSTGSPAQPHYGFSSYPGAGGYQSRPQPYSYSGHVPQHSTSSSTGSEIWTPVSASGNGGYPFNSHQSFGAHPSHKQQPTTPSTIQPSVFPSWQSVSDSRTRVHQSTISPLGMLGSDSNRFDERRSSTPGQSGGDKWDRTAQSSVDVSPNTSDQLSSEDDVKAEAKDLNQVTYTTDAEVKQTAELKRMCFNCSNKSPPSWRKSLLHAGKILCNKCGIFERTHHRPRPPQNDDQKLRKQNQIIGATYRRDFPPNLQVMRDDSDGSQPGSPYSNVPSQATPMSATFPLSPFYPSPSDALMSSSALSHRRTNIHQQTSPSQHALATPVSSISAEMDPSSPLRTGYYAQRSSPYAQAYHNRRMYVQPVRMTSPVMPYSAGPLTGNGHGNGNGGPEQSPLQSSPMTGWNTGSRHNDAHIHSGLSTPSIGGHNDPMGSAATAGEETDEIDSASNGVKPEPS</sequence>
<evidence type="ECO:0000313" key="4">
    <source>
        <dbReference type="EMBL" id="OCF36993.1"/>
    </source>
</evidence>
<keyword evidence="1" id="KW-0862">Zinc</keyword>
<dbReference type="AlphaFoldDB" id="A0A1B9H135"/>
<reference evidence="4 5" key="1">
    <citation type="submission" date="2013-07" db="EMBL/GenBank/DDBJ databases">
        <title>The Genome Sequence of Cryptococcus heveanensis BCC8398.</title>
        <authorList>
            <consortium name="The Broad Institute Genome Sequencing Platform"/>
            <person name="Cuomo C."/>
            <person name="Litvintseva A."/>
            <person name="Chen Y."/>
            <person name="Heitman J."/>
            <person name="Sun S."/>
            <person name="Springer D."/>
            <person name="Dromer F."/>
            <person name="Young S.K."/>
            <person name="Zeng Q."/>
            <person name="Gargeya S."/>
            <person name="Fitzgerald M."/>
            <person name="Abouelleil A."/>
            <person name="Alvarado L."/>
            <person name="Berlin A.M."/>
            <person name="Chapman S.B."/>
            <person name="Dewar J."/>
            <person name="Goldberg J."/>
            <person name="Griggs A."/>
            <person name="Gujja S."/>
            <person name="Hansen M."/>
            <person name="Howarth C."/>
            <person name="Imamovic A."/>
            <person name="Larimer J."/>
            <person name="McCowan C."/>
            <person name="Murphy C."/>
            <person name="Pearson M."/>
            <person name="Priest M."/>
            <person name="Roberts A."/>
            <person name="Saif S."/>
            <person name="Shea T."/>
            <person name="Sykes S."/>
            <person name="Wortman J."/>
            <person name="Nusbaum C."/>
            <person name="Birren B."/>
        </authorList>
    </citation>
    <scope>NUCLEOTIDE SEQUENCE [LARGE SCALE GENOMIC DNA]</scope>
    <source>
        <strain evidence="4 5">BCC8398</strain>
    </source>
</reference>
<dbReference type="Pfam" id="PF00320">
    <property type="entry name" value="GATA"/>
    <property type="match status" value="1"/>
</dbReference>
<dbReference type="Proteomes" id="UP000092666">
    <property type="component" value="Unassembled WGS sequence"/>
</dbReference>
<keyword evidence="5" id="KW-1185">Reference proteome</keyword>
<feature type="domain" description="GATA-type" evidence="3">
    <location>
        <begin position="200"/>
        <end position="255"/>
    </location>
</feature>
<dbReference type="EMBL" id="KI669494">
    <property type="protein sequence ID" value="OCF36993.1"/>
    <property type="molecule type" value="Genomic_DNA"/>
</dbReference>
<evidence type="ECO:0000256" key="2">
    <source>
        <dbReference type="SAM" id="MobiDB-lite"/>
    </source>
</evidence>
<dbReference type="InterPro" id="IPR000679">
    <property type="entry name" value="Znf_GATA"/>
</dbReference>
<feature type="compositionally biased region" description="Polar residues" evidence="2">
    <location>
        <begin position="410"/>
        <end position="424"/>
    </location>
</feature>
<evidence type="ECO:0000256" key="1">
    <source>
        <dbReference type="PROSITE-ProRule" id="PRU00094"/>
    </source>
</evidence>
<proteinExistence type="predicted"/>
<name>A0A1B9H135_9TREE</name>
<dbReference type="OrthoDB" id="515401at2759"/>
<feature type="region of interest" description="Disordered" evidence="2">
    <location>
        <begin position="391"/>
        <end position="472"/>
    </location>
</feature>
<accession>A0A1B9H135</accession>
<dbReference type="SMART" id="SM00401">
    <property type="entry name" value="ZnF_GATA"/>
    <property type="match status" value="1"/>
</dbReference>
<dbReference type="InterPro" id="IPR013088">
    <property type="entry name" value="Znf_NHR/GATA"/>
</dbReference>
<organism evidence="4 5">
    <name type="scientific">Kwoniella heveanensis BCC8398</name>
    <dbReference type="NCBI Taxonomy" id="1296120"/>
    <lineage>
        <taxon>Eukaryota</taxon>
        <taxon>Fungi</taxon>
        <taxon>Dikarya</taxon>
        <taxon>Basidiomycota</taxon>
        <taxon>Agaricomycotina</taxon>
        <taxon>Tremellomycetes</taxon>
        <taxon>Tremellales</taxon>
        <taxon>Cryptococcaceae</taxon>
        <taxon>Kwoniella</taxon>
    </lineage>
</organism>
<feature type="compositionally biased region" description="Polar residues" evidence="2">
    <location>
        <begin position="93"/>
        <end position="126"/>
    </location>
</feature>
<feature type="compositionally biased region" description="Polar residues" evidence="2">
    <location>
        <begin position="280"/>
        <end position="295"/>
    </location>
</feature>
<dbReference type="Gene3D" id="3.30.50.10">
    <property type="entry name" value="Erythroid Transcription Factor GATA-1, subunit A"/>
    <property type="match status" value="1"/>
</dbReference>
<feature type="compositionally biased region" description="Gly residues" evidence="2">
    <location>
        <begin position="396"/>
        <end position="406"/>
    </location>
</feature>
<dbReference type="PROSITE" id="PS50114">
    <property type="entry name" value="GATA_ZN_FINGER_2"/>
    <property type="match status" value="1"/>
</dbReference>
<keyword evidence="1" id="KW-0479">Metal-binding</keyword>
<feature type="region of interest" description="Disordered" evidence="2">
    <location>
        <begin position="263"/>
        <end position="295"/>
    </location>
</feature>
<dbReference type="STRING" id="1296120.A0A1B9H135"/>
<feature type="region of interest" description="Disordered" evidence="2">
    <location>
        <begin position="312"/>
        <end position="350"/>
    </location>
</feature>
<feature type="region of interest" description="Disordered" evidence="2">
    <location>
        <begin position="1"/>
        <end position="177"/>
    </location>
</feature>